<organism evidence="1 2">
    <name type="scientific">Methylocella tundrae</name>
    <dbReference type="NCBI Taxonomy" id="227605"/>
    <lineage>
        <taxon>Bacteria</taxon>
        <taxon>Pseudomonadati</taxon>
        <taxon>Pseudomonadota</taxon>
        <taxon>Alphaproteobacteria</taxon>
        <taxon>Hyphomicrobiales</taxon>
        <taxon>Beijerinckiaceae</taxon>
        <taxon>Methylocella</taxon>
    </lineage>
</organism>
<dbReference type="EMBL" id="CABFMQ020000073">
    <property type="protein sequence ID" value="VTZ49528.1"/>
    <property type="molecule type" value="Genomic_DNA"/>
</dbReference>
<proteinExistence type="predicted"/>
<evidence type="ECO:0000313" key="1">
    <source>
        <dbReference type="EMBL" id="VTZ49528.1"/>
    </source>
</evidence>
<accession>A0A8B6M3X4</accession>
<gene>
    <name evidence="1" type="ORF">MPC4_170059</name>
</gene>
<evidence type="ECO:0000313" key="2">
    <source>
        <dbReference type="Proteomes" id="UP000485880"/>
    </source>
</evidence>
<dbReference type="Proteomes" id="UP000485880">
    <property type="component" value="Unassembled WGS sequence"/>
</dbReference>
<protein>
    <submittedName>
        <fullName evidence="1">Uncharacterized protein</fullName>
    </submittedName>
</protein>
<dbReference type="AlphaFoldDB" id="A0A8B6M3X4"/>
<comment type="caution">
    <text evidence="1">The sequence shown here is derived from an EMBL/GenBank/DDBJ whole genome shotgun (WGS) entry which is preliminary data.</text>
</comment>
<keyword evidence="2" id="KW-1185">Reference proteome</keyword>
<name>A0A8B6M3X4_METTU</name>
<sequence>MLHGGASVVPQFGLHPPLWGLVLQLQAKILVKPIDPLAFTAQPSRRSST</sequence>
<reference evidence="1 2" key="1">
    <citation type="submission" date="2019-05" db="EMBL/GenBank/DDBJ databases">
        <authorList>
            <person name="Farhan Ul Haque M."/>
        </authorList>
    </citation>
    <scope>NUCLEOTIDE SEQUENCE [LARGE SCALE GENOMIC DNA]</scope>
    <source>
        <strain evidence="1">2</strain>
    </source>
</reference>